<accession>A0A6G1QHR3</accession>
<reference evidence="2 3" key="1">
    <citation type="submission" date="2019-02" db="EMBL/GenBank/DDBJ databases">
        <title>Opniocepnalus argus genome.</title>
        <authorList>
            <person name="Zhou C."/>
            <person name="Xiao S."/>
        </authorList>
    </citation>
    <scope>NUCLEOTIDE SEQUENCE [LARGE SCALE GENOMIC DNA]</scope>
    <source>
        <strain evidence="2">OARG1902GOOAL</strain>
        <tissue evidence="2">Muscle</tissue>
    </source>
</reference>
<keyword evidence="3" id="KW-1185">Reference proteome</keyword>
<protein>
    <submittedName>
        <fullName evidence="2">Uncharacterized protein</fullName>
    </submittedName>
</protein>
<evidence type="ECO:0000256" key="1">
    <source>
        <dbReference type="SAM" id="MobiDB-lite"/>
    </source>
</evidence>
<gene>
    <name evidence="2" type="ORF">EXN66_Car017551</name>
</gene>
<evidence type="ECO:0000313" key="3">
    <source>
        <dbReference type="Proteomes" id="UP000503349"/>
    </source>
</evidence>
<organism evidence="2 3">
    <name type="scientific">Channa argus</name>
    <name type="common">Northern snakehead</name>
    <name type="synonym">Ophicephalus argus</name>
    <dbReference type="NCBI Taxonomy" id="215402"/>
    <lineage>
        <taxon>Eukaryota</taxon>
        <taxon>Metazoa</taxon>
        <taxon>Chordata</taxon>
        <taxon>Craniata</taxon>
        <taxon>Vertebrata</taxon>
        <taxon>Euteleostomi</taxon>
        <taxon>Actinopterygii</taxon>
        <taxon>Neopterygii</taxon>
        <taxon>Teleostei</taxon>
        <taxon>Neoteleostei</taxon>
        <taxon>Acanthomorphata</taxon>
        <taxon>Anabantaria</taxon>
        <taxon>Anabantiformes</taxon>
        <taxon>Channoidei</taxon>
        <taxon>Channidae</taxon>
        <taxon>Channa</taxon>
    </lineage>
</organism>
<reference evidence="3" key="2">
    <citation type="submission" date="2019-02" db="EMBL/GenBank/DDBJ databases">
        <title>Opniocepnalus argus Var Kimnra genome.</title>
        <authorList>
            <person name="Zhou C."/>
            <person name="Xiao S."/>
        </authorList>
    </citation>
    <scope>NUCLEOTIDE SEQUENCE [LARGE SCALE GENOMIC DNA]</scope>
</reference>
<dbReference type="AlphaFoldDB" id="A0A6G1QHR3"/>
<proteinExistence type="predicted"/>
<evidence type="ECO:0000313" key="2">
    <source>
        <dbReference type="EMBL" id="KAF3701863.1"/>
    </source>
</evidence>
<sequence length="49" mass="4997">MANVNMTSSEDSLSDALICGSVEVTPQNTSAAHVPLNSSADSHSSMCLS</sequence>
<feature type="region of interest" description="Disordered" evidence="1">
    <location>
        <begin position="29"/>
        <end position="49"/>
    </location>
</feature>
<dbReference type="EMBL" id="CM015728">
    <property type="protein sequence ID" value="KAF3701863.1"/>
    <property type="molecule type" value="Genomic_DNA"/>
</dbReference>
<name>A0A6G1QHR3_CHAAH</name>
<dbReference type="Proteomes" id="UP000503349">
    <property type="component" value="Chromosome 17"/>
</dbReference>